<dbReference type="EMBL" id="JACCHL010000001">
    <property type="protein sequence ID" value="NYH51635.1"/>
    <property type="molecule type" value="Genomic_DNA"/>
</dbReference>
<keyword evidence="5" id="KW-1185">Reference proteome</keyword>
<keyword evidence="2" id="KW-0812">Transmembrane</keyword>
<organism evidence="4 5">
    <name type="scientific">Nocardiopsis sinuspersici</name>
    <dbReference type="NCBI Taxonomy" id="501010"/>
    <lineage>
        <taxon>Bacteria</taxon>
        <taxon>Bacillati</taxon>
        <taxon>Actinomycetota</taxon>
        <taxon>Actinomycetes</taxon>
        <taxon>Streptosporangiales</taxon>
        <taxon>Nocardiopsidaceae</taxon>
        <taxon>Nocardiopsis</taxon>
    </lineage>
</organism>
<evidence type="ECO:0000313" key="6">
    <source>
        <dbReference type="Proteomes" id="UP000584931"/>
    </source>
</evidence>
<evidence type="ECO:0000313" key="5">
    <source>
        <dbReference type="Proteomes" id="UP000189004"/>
    </source>
</evidence>
<dbReference type="EMBL" id="MCOK01000001">
    <property type="protein sequence ID" value="OOC55250.1"/>
    <property type="molecule type" value="Genomic_DNA"/>
</dbReference>
<evidence type="ECO:0000256" key="2">
    <source>
        <dbReference type="SAM" id="Phobius"/>
    </source>
</evidence>
<reference evidence="3 6" key="3">
    <citation type="submission" date="2020-07" db="EMBL/GenBank/DDBJ databases">
        <title>Sequencing the genomes of 1000 actinobacteria strains.</title>
        <authorList>
            <person name="Klenk H.-P."/>
        </authorList>
    </citation>
    <scope>NUCLEOTIDE SEQUENCE [LARGE SCALE GENOMIC DNA]</scope>
    <source>
        <strain evidence="3 6">DSM 45278</strain>
    </source>
</reference>
<dbReference type="STRING" id="501010.NOSIN_16710"/>
<dbReference type="AlphaFoldDB" id="A0A1V3C4F3"/>
<dbReference type="RefSeq" id="WP_077691679.1">
    <property type="nucleotide sequence ID" value="NZ_JACCHL010000001.1"/>
</dbReference>
<reference evidence="5" key="1">
    <citation type="submission" date="2016-08" db="EMBL/GenBank/DDBJ databases">
        <authorList>
            <person name="Tokovenko B."/>
            <person name="Kalinowski J."/>
        </authorList>
    </citation>
    <scope>NUCLEOTIDE SEQUENCE [LARGE SCALE GENOMIC DNA]</scope>
    <source>
        <strain evidence="5">UTMC102</strain>
    </source>
</reference>
<accession>A0A1V3C4F3</accession>
<keyword evidence="2" id="KW-0472">Membrane</keyword>
<keyword evidence="2" id="KW-1133">Transmembrane helix</keyword>
<dbReference type="OrthoDB" id="3700600at2"/>
<accession>A0A7Y9XC79</accession>
<comment type="caution">
    <text evidence="4">The sequence shown here is derived from an EMBL/GenBank/DDBJ whole genome shotgun (WGS) entry which is preliminary data.</text>
</comment>
<name>A0A1V3C4F3_9ACTN</name>
<dbReference type="Proteomes" id="UP000189004">
    <property type="component" value="Unassembled WGS sequence"/>
</dbReference>
<dbReference type="PANTHER" id="PTHR42709">
    <property type="entry name" value="ALKALINE PHOSPHATASE LIKE PROTEIN"/>
    <property type="match status" value="1"/>
</dbReference>
<evidence type="ECO:0000313" key="4">
    <source>
        <dbReference type="EMBL" id="OOC55250.1"/>
    </source>
</evidence>
<protein>
    <submittedName>
        <fullName evidence="3">Membrane protein YqaA with SNARE-associated domain</fullName>
    </submittedName>
</protein>
<feature type="transmembrane region" description="Helical" evidence="2">
    <location>
        <begin position="126"/>
        <end position="150"/>
    </location>
</feature>
<proteinExistence type="inferred from homology"/>
<evidence type="ECO:0000313" key="3">
    <source>
        <dbReference type="EMBL" id="NYH51635.1"/>
    </source>
</evidence>
<reference evidence="4" key="2">
    <citation type="submission" date="2016-08" db="EMBL/GenBank/DDBJ databases">
        <authorList>
            <person name="Seilhamer J.J."/>
        </authorList>
    </citation>
    <scope>NUCLEOTIDE SEQUENCE [LARGE SCALE GENOMIC DNA]</scope>
    <source>
        <strain evidence="4">UTMC102</strain>
    </source>
</reference>
<gene>
    <name evidence="3" type="ORF">HNR06_001224</name>
    <name evidence="4" type="ORF">NOSIN_16710</name>
</gene>
<dbReference type="InterPro" id="IPR051311">
    <property type="entry name" value="DedA_domain"/>
</dbReference>
<comment type="similarity">
    <text evidence="1">Belongs to the DedA family.</text>
</comment>
<sequence length="157" mass="16689">MIETALAFVAAIAFAVVPVFSIEVYLVGAVITVDDGALAAMAVAAGAGQTLGKLPYYYAGRGSLSAPWIRRRARTPGKWAERAEGWRRRAEEQPVWGAGLVALSSLVSVPPFMVVCVLVGVTRMNVVLFCAVTFASRTARFLVVVFAPAWGLSFLPG</sequence>
<dbReference type="Proteomes" id="UP000584931">
    <property type="component" value="Unassembled WGS sequence"/>
</dbReference>
<evidence type="ECO:0000256" key="1">
    <source>
        <dbReference type="ARBA" id="ARBA00010792"/>
    </source>
</evidence>
<feature type="transmembrane region" description="Helical" evidence="2">
    <location>
        <begin position="95"/>
        <end position="119"/>
    </location>
</feature>